<feature type="transmembrane region" description="Helical" evidence="2">
    <location>
        <begin position="42"/>
        <end position="63"/>
    </location>
</feature>
<feature type="compositionally biased region" description="Low complexity" evidence="1">
    <location>
        <begin position="111"/>
        <end position="138"/>
    </location>
</feature>
<sequence length="1552" mass="166259">MCSVIIVMMSDELIINSVGSYSHYETHTETNAAHVCDEKRFIYVRIFWFVCLIMHNIICLVLMDVARPEAISRAYDLLSKVAAYKADIINSADDEPNTHASPTNDEDEFAPPTHSPSTHSPMSTDGRRSTSSTAVPAAAAHRVATPTLDIIPAYDDLVSTAVQTSTPLWGAGGGARGVPLPPPPPRVAVKTSTSPKRSQTLPAQQDSVQPSRKAAMVDAQPLPTVVANVSLTQSTVPAASGDTTLDTSGTADDSRRVVIHSLTPPRVTTVLRQQRTAMTPPQGFFSQEIVALDAAAEQIHALEHNNTPVHHHHHPHHHRSSNISKMRATTTTTVTSGSGNNVGGEREKDEEEKEIDARHARAVKSLSDRFAHIGGGLTDDDRNSTFDDWFSHQQLEGMTAAERLSRRTAADVVFLRRDATEIADASSRRFRSDNETDEDVHGTHASGDRRRIGLDLANVDLDWLLRSHKRTTPAQLPTNKALKGQRASAVTPPPQKVRGSKATTPVTAVSLVRDAPEPSNNPPTPTPRHGTTRTSTPTASSRYLSAGRPLREDASPPRAHQETFSSSNRKRLSSSSGLVTTPQRTLSAPHAAPIMRNVVHHPHPERLQKASAPTISREVPTTRISALKTAQEAANLSTRATTPQQRVSDYTKKLLKEHQDRIASQRSHLPKRVGGPDISTTSLNISTTTVTTTSKRHARTTAELEDWEPMPNRHALGASLKIPHRNVSTKSAAAAPPSQAQSGVMADAAGVTPSSSAFHYDSTPAVDLSHISAASRHHQSAVLTPHHQQQRTSSHVLPRSSASVPLMEYLFTVVAGGPASFINSELASMPVIGKDNGRSVSFTVCRAWAALTMMINQPVCLEEVVVPLLISELQNRMNEYIALGGRVAGGMKDPSIDIAHLLCAFIGIGGAAKAALEILLEMLENGVGDANLVGLAVRVCGGEAAVRKLCTMASDAGAEYGPQTQLAAVNALALLPSTIAAAGHTAILCVGLPQLQGSKMFYQPRGGANEGNGSSGGDGLHDDVTVATRPVLTPHQIGYRTTFIIFDAEMVRRHLASVTTTALYQKRWREQPSVSYAVILRDFFSTAAFVCNRMQCDPNVNHQLAAVEADATPWLDGEDQVHAPVLANSLEYLWQKEPLLGRHITMTLIRLLHSRSSMPALLEAALRTIAVLPPLASEVLAEPLVEYTTMLVDLLHAAPVVASAQQVQLIKEAILSTCRVVNPEVHPQKLVDSATAIAVHLLRNDDASLSRAGCIALGTMGPISSNPHAIIKLIVETLMEGRLSPKTCCWALARSGRHGAACLVDIASQVHLGPSQRVEAARALGFLTITSGAGGEGSELITGAVSGLMRLVVDHMTRPSGDALAVAALHSLVELHQRAHKRGEHRLEYATTSTLCNMLQDVLRHHTIGSARPTLLQELFLSLCRFGGPRGLLIVGDIVHGDGEHTASLPAHAKVEAAFGLRAAGADCASILASALSHENVDVRTQAADTLVSLGNPALLAASVKNAGTTEAAQRHLSNALHLHPSGKVAALIESWLHRLEQENLLSVDGVF</sequence>
<feature type="compositionally biased region" description="Polar residues" evidence="1">
    <location>
        <begin position="190"/>
        <end position="209"/>
    </location>
</feature>
<feature type="compositionally biased region" description="Polar residues" evidence="1">
    <location>
        <begin position="577"/>
        <end position="586"/>
    </location>
</feature>
<gene>
    <name evidence="3" type="ORF">BSAL_04185</name>
</gene>
<dbReference type="Proteomes" id="UP000051952">
    <property type="component" value="Unassembled WGS sequence"/>
</dbReference>
<keyword evidence="2 3" id="KW-0812">Transmembrane</keyword>
<feature type="region of interest" description="Disordered" evidence="1">
    <location>
        <begin position="472"/>
        <end position="589"/>
    </location>
</feature>
<dbReference type="VEuPathDB" id="TriTrypDB:BSAL_04185"/>
<reference evidence="4" key="1">
    <citation type="submission" date="2015-09" db="EMBL/GenBank/DDBJ databases">
        <authorList>
            <consortium name="Pathogen Informatics"/>
        </authorList>
    </citation>
    <scope>NUCLEOTIDE SEQUENCE [LARGE SCALE GENOMIC DNA]</scope>
    <source>
        <strain evidence="4">Lake Konstanz</strain>
    </source>
</reference>
<feature type="region of interest" description="Disordered" evidence="1">
    <location>
        <begin position="169"/>
        <end position="209"/>
    </location>
</feature>
<evidence type="ECO:0000313" key="3">
    <source>
        <dbReference type="EMBL" id="CUF95218.1"/>
    </source>
</evidence>
<protein>
    <submittedName>
        <fullName evidence="3">Transmembrane protein, putative</fullName>
    </submittedName>
</protein>
<proteinExistence type="predicted"/>
<dbReference type="InterPro" id="IPR016024">
    <property type="entry name" value="ARM-type_fold"/>
</dbReference>
<keyword evidence="4" id="KW-1185">Reference proteome</keyword>
<dbReference type="SUPFAM" id="SSF48371">
    <property type="entry name" value="ARM repeat"/>
    <property type="match status" value="1"/>
</dbReference>
<feature type="region of interest" description="Disordered" evidence="1">
    <location>
        <begin position="426"/>
        <end position="447"/>
    </location>
</feature>
<name>A0A0S4IW08_BODSA</name>
<accession>A0A0S4IW08</accession>
<feature type="compositionally biased region" description="Basic and acidic residues" evidence="1">
    <location>
        <begin position="549"/>
        <end position="561"/>
    </location>
</feature>
<feature type="compositionally biased region" description="Polar residues" evidence="1">
    <location>
        <begin position="786"/>
        <end position="799"/>
    </location>
</feature>
<feature type="region of interest" description="Disordered" evidence="1">
    <location>
        <begin position="661"/>
        <end position="712"/>
    </location>
</feature>
<feature type="compositionally biased region" description="Low complexity" evidence="1">
    <location>
        <begin position="679"/>
        <end position="693"/>
    </location>
</feature>
<keyword evidence="2" id="KW-1133">Transmembrane helix</keyword>
<organism evidence="3 4">
    <name type="scientific">Bodo saltans</name>
    <name type="common">Flagellated protozoan</name>
    <dbReference type="NCBI Taxonomy" id="75058"/>
    <lineage>
        <taxon>Eukaryota</taxon>
        <taxon>Discoba</taxon>
        <taxon>Euglenozoa</taxon>
        <taxon>Kinetoplastea</taxon>
        <taxon>Metakinetoplastina</taxon>
        <taxon>Eubodonida</taxon>
        <taxon>Bodonidae</taxon>
        <taxon>Bodo</taxon>
    </lineage>
</organism>
<evidence type="ECO:0000256" key="2">
    <source>
        <dbReference type="SAM" id="Phobius"/>
    </source>
</evidence>
<evidence type="ECO:0000256" key="1">
    <source>
        <dbReference type="SAM" id="MobiDB-lite"/>
    </source>
</evidence>
<evidence type="ECO:0000313" key="4">
    <source>
        <dbReference type="Proteomes" id="UP000051952"/>
    </source>
</evidence>
<dbReference type="EMBL" id="CYKH01000459">
    <property type="protein sequence ID" value="CUF95218.1"/>
    <property type="molecule type" value="Genomic_DNA"/>
</dbReference>
<feature type="region of interest" description="Disordered" evidence="1">
    <location>
        <begin position="776"/>
        <end position="799"/>
    </location>
</feature>
<feature type="compositionally biased region" description="Low complexity" evidence="1">
    <location>
        <begin position="527"/>
        <end position="542"/>
    </location>
</feature>
<keyword evidence="2" id="KW-0472">Membrane</keyword>
<feature type="region of interest" description="Disordered" evidence="1">
    <location>
        <begin position="332"/>
        <end position="354"/>
    </location>
</feature>
<feature type="region of interest" description="Disordered" evidence="1">
    <location>
        <begin position="92"/>
        <end position="138"/>
    </location>
</feature>